<reference evidence="1" key="1">
    <citation type="journal article" date="2025" name="Int. J. Syst. Evol. Microbiol.">
        <title>Inconstantimicrobium mannanitabidum sp. nov., a novel member of the family Clostridiaceae isolated from anoxic soil under the treatment of reductive soil disinfestation.</title>
        <authorList>
            <person name="Ueki A."/>
            <person name="Tonouchi A."/>
            <person name="Honma S."/>
            <person name="Kaku N."/>
            <person name="Ueki K."/>
        </authorList>
    </citation>
    <scope>NUCLEOTIDE SEQUENCE</scope>
    <source>
        <strain evidence="1">TW13</strain>
    </source>
</reference>
<comment type="caution">
    <text evidence="1">The sequence shown here is derived from an EMBL/GenBank/DDBJ whole genome shotgun (WGS) entry which is preliminary data.</text>
</comment>
<name>A0ACB5R9L5_9CLOT</name>
<evidence type="ECO:0000313" key="2">
    <source>
        <dbReference type="Proteomes" id="UP001058074"/>
    </source>
</evidence>
<dbReference type="EMBL" id="BROD01000001">
    <property type="protein sequence ID" value="GKX65656.1"/>
    <property type="molecule type" value="Genomic_DNA"/>
</dbReference>
<accession>A0ACB5R9L5</accession>
<evidence type="ECO:0000313" key="1">
    <source>
        <dbReference type="EMBL" id="GKX65656.1"/>
    </source>
</evidence>
<protein>
    <submittedName>
        <fullName evidence="1">Uncharacterized protein</fullName>
    </submittedName>
</protein>
<proteinExistence type="predicted"/>
<dbReference type="Proteomes" id="UP001058074">
    <property type="component" value="Unassembled WGS sequence"/>
</dbReference>
<organism evidence="1 2">
    <name type="scientific">Inconstantimicrobium mannanitabidum</name>
    <dbReference type="NCBI Taxonomy" id="1604901"/>
    <lineage>
        <taxon>Bacteria</taxon>
        <taxon>Bacillati</taxon>
        <taxon>Bacillota</taxon>
        <taxon>Clostridia</taxon>
        <taxon>Eubacteriales</taxon>
        <taxon>Clostridiaceae</taxon>
        <taxon>Inconstantimicrobium</taxon>
    </lineage>
</organism>
<sequence>MKEFLLTTMLPILVQSIKAALLALIAYAGNEAVLFIRTKKEKVNQEIKSSGHEQDIKAAWEVWNMVEEKFRISDNVDKFVNSKADMFENLLMQKCPWLNKQDIEGLRFAIAGEFNKGKAAVLSSDDAAKQLQAENEKLQIEITNLNSKLNQVQNVVVQSR</sequence>
<gene>
    <name evidence="1" type="ORF">rsdtw13_09140</name>
</gene>
<keyword evidence="2" id="KW-1185">Reference proteome</keyword>